<dbReference type="GO" id="GO:0033785">
    <property type="term" value="F:heptose 7-phosphate kinase activity"/>
    <property type="evidence" value="ECO:0007669"/>
    <property type="project" value="UniProtKB-UniRule"/>
</dbReference>
<dbReference type="UniPathway" id="UPA00356">
    <property type="reaction ID" value="UER00437"/>
</dbReference>
<dbReference type="SUPFAM" id="SSF53613">
    <property type="entry name" value="Ribokinase-like"/>
    <property type="match status" value="1"/>
</dbReference>
<comment type="similarity">
    <text evidence="11">In the C-terminal section; belongs to the cytidylyltransferase family.</text>
</comment>
<feature type="domain" description="Carbohydrate kinase PfkB" evidence="12">
    <location>
        <begin position="20"/>
        <end position="313"/>
    </location>
</feature>
<dbReference type="NCBIfam" id="TIGR00125">
    <property type="entry name" value="cyt_tran_rel"/>
    <property type="match status" value="1"/>
</dbReference>
<comment type="function">
    <text evidence="2 11">Catalyzes the ADP transfer from ATP to D-glycero-beta-D-manno-heptose 1-phosphate, yielding ADP-D-glycero-beta-D-manno-heptose.</text>
</comment>
<evidence type="ECO:0000259" key="12">
    <source>
        <dbReference type="Pfam" id="PF00294"/>
    </source>
</evidence>
<evidence type="ECO:0000256" key="6">
    <source>
        <dbReference type="ARBA" id="ARBA00022777"/>
    </source>
</evidence>
<dbReference type="Proteomes" id="UP000236728">
    <property type="component" value="Unassembled WGS sequence"/>
</dbReference>
<dbReference type="InterPro" id="IPR011914">
    <property type="entry name" value="RfaE_dom_II"/>
</dbReference>
<name>A0A1H5SH17_9BACT</name>
<evidence type="ECO:0000256" key="4">
    <source>
        <dbReference type="ARBA" id="ARBA00022695"/>
    </source>
</evidence>
<evidence type="ECO:0000313" key="14">
    <source>
        <dbReference type="EMBL" id="SEF49909.1"/>
    </source>
</evidence>
<dbReference type="Gene3D" id="3.40.50.620">
    <property type="entry name" value="HUPs"/>
    <property type="match status" value="1"/>
</dbReference>
<dbReference type="PANTHER" id="PTHR46969:SF1">
    <property type="entry name" value="BIFUNCTIONAL PROTEIN HLDE"/>
    <property type="match status" value="1"/>
</dbReference>
<dbReference type="InterPro" id="IPR023030">
    <property type="entry name" value="Bifunc_HldE"/>
</dbReference>
<evidence type="ECO:0000256" key="10">
    <source>
        <dbReference type="ARBA" id="ARBA00047428"/>
    </source>
</evidence>
<evidence type="ECO:0000313" key="15">
    <source>
        <dbReference type="Proteomes" id="UP000236728"/>
    </source>
</evidence>
<dbReference type="GO" id="GO:0016773">
    <property type="term" value="F:phosphotransferase activity, alcohol group as acceptor"/>
    <property type="evidence" value="ECO:0007669"/>
    <property type="project" value="InterPro"/>
</dbReference>
<dbReference type="EC" id="2.7.1.167" evidence="11"/>
<dbReference type="GO" id="GO:0033786">
    <property type="term" value="F:heptose-1-phosphate adenylyltransferase activity"/>
    <property type="evidence" value="ECO:0007669"/>
    <property type="project" value="UniProtKB-UniRule"/>
</dbReference>
<dbReference type="EC" id="2.7.7.70" evidence="11"/>
<proteinExistence type="inferred from homology"/>
<dbReference type="GO" id="GO:0097171">
    <property type="term" value="P:ADP-L-glycero-beta-D-manno-heptose biosynthetic process"/>
    <property type="evidence" value="ECO:0007669"/>
    <property type="project" value="UniProtKB-UniPathway"/>
</dbReference>
<feature type="region of interest" description="Ribokinase" evidence="11">
    <location>
        <begin position="1"/>
        <end position="330"/>
    </location>
</feature>
<comment type="pathway">
    <text evidence="11">Nucleotide-sugar biosynthesis; ADP-L-glycero-beta-D-manno-heptose biosynthesis; ADP-L-glycero-beta-D-manno-heptose from D-glycero-beta-D-manno-heptose 7-phosphate: step 1/4.</text>
</comment>
<reference evidence="14 15" key="1">
    <citation type="submission" date="2016-10" db="EMBL/GenBank/DDBJ databases">
        <authorList>
            <person name="de Groot N.N."/>
        </authorList>
    </citation>
    <scope>NUCLEOTIDE SEQUENCE [LARGE SCALE GENOMIC DNA]</scope>
    <source>
        <strain evidence="14 15">DSM 22489</strain>
    </source>
</reference>
<evidence type="ECO:0000259" key="13">
    <source>
        <dbReference type="Pfam" id="PF01467"/>
    </source>
</evidence>
<dbReference type="InterPro" id="IPR011913">
    <property type="entry name" value="RfaE_dom_I"/>
</dbReference>
<protein>
    <recommendedName>
        <fullName evidence="11">Bifunctional protein HldE</fullName>
    </recommendedName>
    <domain>
        <recommendedName>
            <fullName evidence="11">D-beta-D-heptose 7-phosphate kinase</fullName>
            <ecNumber evidence="11">2.7.1.167</ecNumber>
        </recommendedName>
        <alternativeName>
            <fullName evidence="11">D-beta-D-heptose 7-phosphotransferase</fullName>
        </alternativeName>
        <alternativeName>
            <fullName evidence="11">D-glycero-beta-D-manno-heptose-7-phosphate kinase</fullName>
        </alternativeName>
    </domain>
    <domain>
        <recommendedName>
            <fullName evidence="11">D-beta-D-heptose 1-phosphate adenylyltransferase</fullName>
            <ecNumber evidence="11">2.7.7.70</ecNumber>
        </recommendedName>
        <alternativeName>
            <fullName evidence="11">D-glycero-beta-D-manno-heptose 1-phosphate adenylyltransferase</fullName>
        </alternativeName>
    </domain>
</protein>
<dbReference type="HAMAP" id="MF_01603">
    <property type="entry name" value="HldE"/>
    <property type="match status" value="1"/>
</dbReference>
<keyword evidence="6 11" id="KW-0418">Kinase</keyword>
<sequence>MLPELHAVLGLLEGGFGQLKVLVVGDVMLDRYILGEVDRISPEAPVPVLRHVQRYDRAGGAANVAMNLAGLGCQTVLAGFWGDDAERRDLAGLLEAKQVDTVGMVTSSLATVSKTRIVGRRQQLLRLDIESQDQPSEVDRQRLIESSVALTEKVHAVVLSDYAKGALTRELCEAVIRKARERGIPVLADPKTPDLSKYSGATMVCPNLGELSTATGIHAREMDAMLSAGELQRQEHELKYLCVTMSERGIRVLSEDGVYHSPARAREVFDVSGAGDTVIATLAASLAGGLKVETAIELANLAAGIVVGKMGTVPIEAHELVSQLTPSSKLRFDEKILDRDGLSRRIAEWRAAGETIVFTNGCFDLLHVGHVTLLEDCRSFGSKVVLGLNTDASVQRLKGPTRPVVSERERARVMAALAAVDAVVLFDEDTPIELIRVIRPDVLVKGGDYHVETVVGHEIVMEAGGRVEIVPTVQGFSTTNIVKKLKGSE</sequence>
<evidence type="ECO:0000256" key="2">
    <source>
        <dbReference type="ARBA" id="ARBA00003753"/>
    </source>
</evidence>
<evidence type="ECO:0000256" key="3">
    <source>
        <dbReference type="ARBA" id="ARBA00022679"/>
    </source>
</evidence>
<comment type="catalytic activity">
    <reaction evidence="10 11">
        <text>D-glycero-beta-D-manno-heptose 1-phosphate + ATP + H(+) = ADP-D-glycero-beta-D-manno-heptose + diphosphate</text>
        <dbReference type="Rhea" id="RHEA:27465"/>
        <dbReference type="ChEBI" id="CHEBI:15378"/>
        <dbReference type="ChEBI" id="CHEBI:30616"/>
        <dbReference type="ChEBI" id="CHEBI:33019"/>
        <dbReference type="ChEBI" id="CHEBI:59967"/>
        <dbReference type="ChEBI" id="CHEBI:61593"/>
        <dbReference type="EC" id="2.7.7.70"/>
    </reaction>
</comment>
<keyword evidence="7 11" id="KW-0067">ATP-binding</keyword>
<dbReference type="InterPro" id="IPR014729">
    <property type="entry name" value="Rossmann-like_a/b/a_fold"/>
</dbReference>
<keyword evidence="4 11" id="KW-0548">Nucleotidyltransferase</keyword>
<dbReference type="InterPro" id="IPR011611">
    <property type="entry name" value="PfkB_dom"/>
</dbReference>
<comment type="subunit">
    <text evidence="11">Homodimer.</text>
</comment>
<dbReference type="InterPro" id="IPR029056">
    <property type="entry name" value="Ribokinase-like"/>
</dbReference>
<dbReference type="EMBL" id="FNVA01000001">
    <property type="protein sequence ID" value="SEF49909.1"/>
    <property type="molecule type" value="Genomic_DNA"/>
</dbReference>
<dbReference type="NCBIfam" id="NF008454">
    <property type="entry name" value="PRK11316.1"/>
    <property type="match status" value="1"/>
</dbReference>
<keyword evidence="3 11" id="KW-0808">Transferase</keyword>
<evidence type="ECO:0000256" key="8">
    <source>
        <dbReference type="ARBA" id="ARBA00023268"/>
    </source>
</evidence>
<dbReference type="SUPFAM" id="SSF52374">
    <property type="entry name" value="Nucleotidylyl transferase"/>
    <property type="match status" value="1"/>
</dbReference>
<feature type="region of interest" description="Cytidylyltransferase" evidence="11">
    <location>
        <begin position="358"/>
        <end position="489"/>
    </location>
</feature>
<dbReference type="RefSeq" id="WP_103931170.1">
    <property type="nucleotide sequence ID" value="NZ_FNVA01000001.1"/>
</dbReference>
<feature type="domain" description="Cytidyltransferase-like" evidence="13">
    <location>
        <begin position="358"/>
        <end position="461"/>
    </location>
</feature>
<evidence type="ECO:0000256" key="1">
    <source>
        <dbReference type="ARBA" id="ARBA00002319"/>
    </source>
</evidence>
<dbReference type="NCBIfam" id="TIGR02198">
    <property type="entry name" value="rfaE_dom_I"/>
    <property type="match status" value="1"/>
</dbReference>
<comment type="similarity">
    <text evidence="11">In the N-terminal section; belongs to the carbohydrate kinase PfkB family.</text>
</comment>
<accession>A0A1H5SH17</accession>
<comment type="function">
    <text evidence="1 11">Catalyzes the phosphorylation of D-glycero-D-manno-heptose 7-phosphate at the C-1 position to selectively form D-glycero-beta-D-manno-heptose-1,7-bisphosphate.</text>
</comment>
<dbReference type="GO" id="GO:0005829">
    <property type="term" value="C:cytosol"/>
    <property type="evidence" value="ECO:0007669"/>
    <property type="project" value="TreeGrafter"/>
</dbReference>
<evidence type="ECO:0000256" key="5">
    <source>
        <dbReference type="ARBA" id="ARBA00022741"/>
    </source>
</evidence>
<dbReference type="PANTHER" id="PTHR46969">
    <property type="entry name" value="BIFUNCTIONAL PROTEIN HLDE"/>
    <property type="match status" value="1"/>
</dbReference>
<feature type="binding site" evidence="11">
    <location>
        <begin position="207"/>
        <end position="210"/>
    </location>
    <ligand>
        <name>ATP</name>
        <dbReference type="ChEBI" id="CHEBI:30616"/>
    </ligand>
</feature>
<dbReference type="GO" id="GO:0005524">
    <property type="term" value="F:ATP binding"/>
    <property type="evidence" value="ECO:0007669"/>
    <property type="project" value="UniProtKB-UniRule"/>
</dbReference>
<dbReference type="OrthoDB" id="9802794at2"/>
<dbReference type="CDD" id="cd01172">
    <property type="entry name" value="RfaE_like"/>
    <property type="match status" value="1"/>
</dbReference>
<comment type="catalytic activity">
    <reaction evidence="11">
        <text>D-glycero-beta-D-manno-heptose 7-phosphate + ATP = D-glycero-beta-D-manno-heptose 1,7-bisphosphate + ADP + H(+)</text>
        <dbReference type="Rhea" id="RHEA:27473"/>
        <dbReference type="ChEBI" id="CHEBI:15378"/>
        <dbReference type="ChEBI" id="CHEBI:30616"/>
        <dbReference type="ChEBI" id="CHEBI:60204"/>
        <dbReference type="ChEBI" id="CHEBI:60208"/>
        <dbReference type="ChEBI" id="CHEBI:456216"/>
        <dbReference type="EC" id="2.7.1.167"/>
    </reaction>
</comment>
<keyword evidence="9 11" id="KW-0119">Carbohydrate metabolism</keyword>
<keyword evidence="5 11" id="KW-0547">Nucleotide-binding</keyword>
<feature type="active site" evidence="11">
    <location>
        <position position="276"/>
    </location>
</feature>
<dbReference type="InterPro" id="IPR004821">
    <property type="entry name" value="Cyt_trans-like"/>
</dbReference>
<evidence type="ECO:0000256" key="7">
    <source>
        <dbReference type="ARBA" id="ARBA00022840"/>
    </source>
</evidence>
<keyword evidence="8 11" id="KW-0511">Multifunctional enzyme</keyword>
<evidence type="ECO:0000256" key="9">
    <source>
        <dbReference type="ARBA" id="ARBA00023277"/>
    </source>
</evidence>
<gene>
    <name evidence="11" type="primary">hldE</name>
    <name evidence="14" type="ORF">SAMN05421819_0199</name>
</gene>
<dbReference type="NCBIfam" id="TIGR02199">
    <property type="entry name" value="rfaE_dom_II"/>
    <property type="match status" value="1"/>
</dbReference>
<dbReference type="Pfam" id="PF00294">
    <property type="entry name" value="PfkB"/>
    <property type="match status" value="1"/>
</dbReference>
<keyword evidence="15" id="KW-1185">Reference proteome</keyword>
<dbReference type="Pfam" id="PF01467">
    <property type="entry name" value="CTP_transf_like"/>
    <property type="match status" value="1"/>
</dbReference>
<organism evidence="14 15">
    <name type="scientific">Bryocella elongata</name>
    <dbReference type="NCBI Taxonomy" id="863522"/>
    <lineage>
        <taxon>Bacteria</taxon>
        <taxon>Pseudomonadati</taxon>
        <taxon>Acidobacteriota</taxon>
        <taxon>Terriglobia</taxon>
        <taxon>Terriglobales</taxon>
        <taxon>Acidobacteriaceae</taxon>
        <taxon>Bryocella</taxon>
    </lineage>
</organism>
<evidence type="ECO:0000256" key="11">
    <source>
        <dbReference type="HAMAP-Rule" id="MF_01603"/>
    </source>
</evidence>
<dbReference type="AlphaFoldDB" id="A0A1H5SH17"/>
<dbReference type="Gene3D" id="3.40.1190.20">
    <property type="match status" value="1"/>
</dbReference>
<comment type="pathway">
    <text evidence="11">Nucleotide-sugar biosynthesis; ADP-L-glycero-beta-D-manno-heptose biosynthesis; ADP-L-glycero-beta-D-manno-heptose from D-glycero-beta-D-manno-heptose 7-phosphate: step 3/4.</text>
</comment>